<gene>
    <name evidence="2" type="ORF">EG028_08215</name>
</gene>
<dbReference type="RefSeq" id="WP_120515094.1">
    <property type="nucleotide sequence ID" value="NZ_QXZY01000002.1"/>
</dbReference>
<evidence type="ECO:0000313" key="3">
    <source>
        <dbReference type="Proteomes" id="UP000279089"/>
    </source>
</evidence>
<organism evidence="2 3">
    <name type="scientific">Chitinophaga barathri</name>
    <dbReference type="NCBI Taxonomy" id="1647451"/>
    <lineage>
        <taxon>Bacteria</taxon>
        <taxon>Pseudomonadati</taxon>
        <taxon>Bacteroidota</taxon>
        <taxon>Chitinophagia</taxon>
        <taxon>Chitinophagales</taxon>
        <taxon>Chitinophagaceae</taxon>
        <taxon>Chitinophaga</taxon>
    </lineage>
</organism>
<dbReference type="Proteomes" id="UP000279089">
    <property type="component" value="Unassembled WGS sequence"/>
</dbReference>
<name>A0A3N4MRB1_9BACT</name>
<reference evidence="3" key="1">
    <citation type="submission" date="2018-11" db="EMBL/GenBank/DDBJ databases">
        <title>Chitinophaga lutea sp.nov., isolate from arsenic contaminated soil.</title>
        <authorList>
            <person name="Zong Y."/>
        </authorList>
    </citation>
    <scope>NUCLEOTIDE SEQUENCE [LARGE SCALE GENOMIC DNA]</scope>
    <source>
        <strain evidence="3">YLT18</strain>
    </source>
</reference>
<dbReference type="InterPro" id="IPR027843">
    <property type="entry name" value="DUF4440"/>
</dbReference>
<evidence type="ECO:0000313" key="2">
    <source>
        <dbReference type="EMBL" id="RPD42119.1"/>
    </source>
</evidence>
<dbReference type="SUPFAM" id="SSF54427">
    <property type="entry name" value="NTF2-like"/>
    <property type="match status" value="1"/>
</dbReference>
<sequence>MEEQQTLIDFEHDWDEAILTNITAEFEKFVSEDWVIVGTEGGIMPKSAYLQWVGSGDLVHTRMDSGSFRVKIYGDSAVITSKGTSAGTWQGMPFSFLEWSTNVCRKENGRWVCVLTMLTPAKPD</sequence>
<dbReference type="Gene3D" id="3.10.450.50">
    <property type="match status" value="1"/>
</dbReference>
<accession>A0A3N4MRB1</accession>
<protein>
    <submittedName>
        <fullName evidence="2">Nuclear transport factor 2 family protein</fullName>
    </submittedName>
</protein>
<dbReference type="OrthoDB" id="8776068at2"/>
<dbReference type="InterPro" id="IPR032710">
    <property type="entry name" value="NTF2-like_dom_sf"/>
</dbReference>
<comment type="caution">
    <text evidence="2">The sequence shown here is derived from an EMBL/GenBank/DDBJ whole genome shotgun (WGS) entry which is preliminary data.</text>
</comment>
<feature type="domain" description="DUF4440" evidence="1">
    <location>
        <begin position="9"/>
        <end position="112"/>
    </location>
</feature>
<evidence type="ECO:0000259" key="1">
    <source>
        <dbReference type="Pfam" id="PF14534"/>
    </source>
</evidence>
<proteinExistence type="predicted"/>
<dbReference type="AlphaFoldDB" id="A0A3N4MRB1"/>
<keyword evidence="3" id="KW-1185">Reference proteome</keyword>
<dbReference type="Pfam" id="PF14534">
    <property type="entry name" value="DUF4440"/>
    <property type="match status" value="1"/>
</dbReference>
<dbReference type="EMBL" id="RMBX01000003">
    <property type="protein sequence ID" value="RPD42119.1"/>
    <property type="molecule type" value="Genomic_DNA"/>
</dbReference>